<organism evidence="1 2">
    <name type="scientific">Candidatus Saganbacteria bacterium</name>
    <dbReference type="NCBI Taxonomy" id="2575572"/>
    <lineage>
        <taxon>Bacteria</taxon>
        <taxon>Bacillati</taxon>
        <taxon>Saganbacteria</taxon>
    </lineage>
</organism>
<reference evidence="1" key="1">
    <citation type="submission" date="2020-07" db="EMBL/GenBank/DDBJ databases">
        <title>Huge and variable diversity of episymbiotic CPR bacteria and DPANN archaea in groundwater ecosystems.</title>
        <authorList>
            <person name="He C.Y."/>
            <person name="Keren R."/>
            <person name="Whittaker M."/>
            <person name="Farag I.F."/>
            <person name="Doudna J."/>
            <person name="Cate J.H.D."/>
            <person name="Banfield J.F."/>
        </authorList>
    </citation>
    <scope>NUCLEOTIDE SEQUENCE</scope>
    <source>
        <strain evidence="1">NC_groundwater_1860_Pr3_B-0.1um_51_7</strain>
    </source>
</reference>
<dbReference type="InterPro" id="IPR008949">
    <property type="entry name" value="Isoprenoid_synthase_dom_sf"/>
</dbReference>
<keyword evidence="1" id="KW-0808">Transferase</keyword>
<dbReference type="GO" id="GO:0016740">
    <property type="term" value="F:transferase activity"/>
    <property type="evidence" value="ECO:0007669"/>
    <property type="project" value="UniProtKB-KW"/>
</dbReference>
<proteinExistence type="predicted"/>
<comment type="caution">
    <text evidence="1">The sequence shown here is derived from an EMBL/GenBank/DDBJ whole genome shotgun (WGS) entry which is preliminary data.</text>
</comment>
<evidence type="ECO:0000313" key="2">
    <source>
        <dbReference type="Proteomes" id="UP000808761"/>
    </source>
</evidence>
<sequence>KTGKPVGADVKKGFPFLVGLEKAEKLAGDEKNKAIAALSGFDAKADILREIAAYAVRRNK</sequence>
<accession>A0A9D6YVW6</accession>
<protein>
    <submittedName>
        <fullName evidence="1">Geranyl transferase</fullName>
    </submittedName>
</protein>
<dbReference type="Gene3D" id="1.10.600.10">
    <property type="entry name" value="Farnesyl Diphosphate Synthase"/>
    <property type="match status" value="1"/>
</dbReference>
<gene>
    <name evidence="1" type="ORF">HZB08_01550</name>
</gene>
<name>A0A9D6YVW6_UNCSA</name>
<dbReference type="EMBL" id="JACRKR010000079">
    <property type="protein sequence ID" value="MBI5078693.1"/>
    <property type="molecule type" value="Genomic_DNA"/>
</dbReference>
<feature type="non-terminal residue" evidence="1">
    <location>
        <position position="1"/>
    </location>
</feature>
<dbReference type="AlphaFoldDB" id="A0A9D6YVW6"/>
<evidence type="ECO:0000313" key="1">
    <source>
        <dbReference type="EMBL" id="MBI5078693.1"/>
    </source>
</evidence>
<dbReference type="Proteomes" id="UP000808761">
    <property type="component" value="Unassembled WGS sequence"/>
</dbReference>